<dbReference type="InterPro" id="IPR005467">
    <property type="entry name" value="His_kinase_dom"/>
</dbReference>
<keyword evidence="5" id="KW-0902">Two-component regulatory system</keyword>
<sequence length="724" mass="81204">MFLILPHAKQQLLSWLKHPQQQSARLRQAVDRIRSSLELKVVLQTAVDEVGQLLELDRCSFLWYFQDTQRVQVVCEWLRQPHSPSQLGYHPLEKFGSVAGAIAKGETIIQTGTHASENWDLISRLFQLGYRSRSGGGERLLNTAANLWVPLQADAEWIGFIACGCDARSNFWGRSSARRWSEAEIEFISAIAQQLEIAIAQARLYEQTQKSAQREKLVNQITNQTRQSFNLETILTEAIAHLLEAMQADRCLVHLVGEASSQHAESLHLQEIKTSLGMPAYQYKHLYEVCRPPFIPSLEEFETSGPITEWVIRHSQPVAISDVSQDRRIGTHNPEYQSAQIKSSLVVPVKANGQLHAILYLNQCAYNRFWSKNDRELAIAVADQLAISIQQAHLYGQIQHQATQSAAQAEHLSTTLKQLQLTQAQLIQSEKMSSLGQLVAGIAHEINNPVSFIYGNIPYVKWYVNDLIRVVKAYQERYPHPEAGIQQILEEIELDFLERDLPQLLSSMTAGAERIREIVLSLRNFSRLDESQRKIADLHEGLESTLLLLQGHFLPSGSAPLEYQSWRYTQPARATSPSAVAEAIAPVPLNIQVVRQYGEIPPVECYPGQLNQVFMNLLMNAVEAMQECPAEDRAITIRTCVENRAEGDWVIVAIADNGPGIPAEIQAKIFDPFFTTKGVGEGTGLGLTISYQVVVNQHRGQLLCVSQLGNGTEMQVKIPVQPLN</sequence>
<dbReference type="CDD" id="cd00082">
    <property type="entry name" value="HisKA"/>
    <property type="match status" value="1"/>
</dbReference>
<dbReference type="Gene3D" id="1.10.287.130">
    <property type="match status" value="1"/>
</dbReference>
<dbReference type="SMART" id="SM00387">
    <property type="entry name" value="HATPase_c"/>
    <property type="match status" value="1"/>
</dbReference>
<dbReference type="STRING" id="1781255.BH720_20705"/>
<dbReference type="SUPFAM" id="SSF47384">
    <property type="entry name" value="Homodimeric domain of signal transducing histidine kinase"/>
    <property type="match status" value="1"/>
</dbReference>
<dbReference type="InterPro" id="IPR003661">
    <property type="entry name" value="HisK_dim/P_dom"/>
</dbReference>
<evidence type="ECO:0000256" key="4">
    <source>
        <dbReference type="ARBA" id="ARBA00022777"/>
    </source>
</evidence>
<evidence type="ECO:0000259" key="6">
    <source>
        <dbReference type="PROSITE" id="PS50109"/>
    </source>
</evidence>
<dbReference type="EMBL" id="MJGC01000095">
    <property type="protein sequence ID" value="OEJ73265.1"/>
    <property type="molecule type" value="Genomic_DNA"/>
</dbReference>
<protein>
    <recommendedName>
        <fullName evidence="2">histidine kinase</fullName>
        <ecNumber evidence="2">2.7.13.3</ecNumber>
    </recommendedName>
</protein>
<dbReference type="PRINTS" id="PR00344">
    <property type="entry name" value="BCTRLSENSOR"/>
</dbReference>
<dbReference type="SMART" id="SM00065">
    <property type="entry name" value="GAF"/>
    <property type="match status" value="2"/>
</dbReference>
<reference evidence="7" key="1">
    <citation type="submission" date="2016-09" db="EMBL/GenBank/DDBJ databases">
        <title>Draft genome of thermotolerant cyanobacterium Desertifilum sp. strain IPPAS B-1220.</title>
        <authorList>
            <person name="Sinetova M.A."/>
            <person name="Bolakhan K."/>
            <person name="Zayadan B.K."/>
            <person name="Mironov K.S."/>
            <person name="Ustinova V."/>
            <person name="Kupriyanova E.V."/>
            <person name="Sidorov R.A."/>
            <person name="Skrypnik A.N."/>
            <person name="Gogoleva N.E."/>
            <person name="Gogolev Y.V."/>
            <person name="Los D.A."/>
        </authorList>
    </citation>
    <scope>NUCLEOTIDE SEQUENCE [LARGE SCALE GENOMIC DNA]</scope>
    <source>
        <strain evidence="7">IPPAS B-1220</strain>
    </source>
</reference>
<dbReference type="PROSITE" id="PS50109">
    <property type="entry name" value="HIS_KIN"/>
    <property type="match status" value="1"/>
</dbReference>
<evidence type="ECO:0000256" key="2">
    <source>
        <dbReference type="ARBA" id="ARBA00012438"/>
    </source>
</evidence>
<dbReference type="EC" id="2.7.13.3" evidence="2"/>
<dbReference type="InterPro" id="IPR029016">
    <property type="entry name" value="GAF-like_dom_sf"/>
</dbReference>
<feature type="domain" description="Histidine kinase" evidence="6">
    <location>
        <begin position="441"/>
        <end position="722"/>
    </location>
</feature>
<evidence type="ECO:0000256" key="3">
    <source>
        <dbReference type="ARBA" id="ARBA00022553"/>
    </source>
</evidence>
<evidence type="ECO:0000256" key="1">
    <source>
        <dbReference type="ARBA" id="ARBA00000085"/>
    </source>
</evidence>
<comment type="catalytic activity">
    <reaction evidence="1">
        <text>ATP + protein L-histidine = ADP + protein N-phospho-L-histidine.</text>
        <dbReference type="EC" id="2.7.13.3"/>
    </reaction>
</comment>
<keyword evidence="4" id="KW-0418">Kinase</keyword>
<accession>A0A1E5QF10</accession>
<dbReference type="InterPro" id="IPR036097">
    <property type="entry name" value="HisK_dim/P_sf"/>
</dbReference>
<keyword evidence="3" id="KW-0597">Phosphoprotein</keyword>
<organism evidence="7">
    <name type="scientific">Desertifilum tharense IPPAS B-1220</name>
    <dbReference type="NCBI Taxonomy" id="1781255"/>
    <lineage>
        <taxon>Bacteria</taxon>
        <taxon>Bacillati</taxon>
        <taxon>Cyanobacteriota</taxon>
        <taxon>Cyanophyceae</taxon>
        <taxon>Desertifilales</taxon>
        <taxon>Desertifilaceae</taxon>
        <taxon>Desertifilum</taxon>
    </lineage>
</organism>
<dbReference type="InterPro" id="IPR003594">
    <property type="entry name" value="HATPase_dom"/>
</dbReference>
<dbReference type="PANTHER" id="PTHR43065:SF48">
    <property type="entry name" value="HISTIDINE KINASE"/>
    <property type="match status" value="1"/>
</dbReference>
<dbReference type="Pfam" id="PF01590">
    <property type="entry name" value="GAF"/>
    <property type="match status" value="2"/>
</dbReference>
<dbReference type="GO" id="GO:0000155">
    <property type="term" value="F:phosphorelay sensor kinase activity"/>
    <property type="evidence" value="ECO:0007669"/>
    <property type="project" value="InterPro"/>
</dbReference>
<proteinExistence type="predicted"/>
<dbReference type="Gene3D" id="3.30.565.10">
    <property type="entry name" value="Histidine kinase-like ATPase, C-terminal domain"/>
    <property type="match status" value="1"/>
</dbReference>
<dbReference type="PANTHER" id="PTHR43065">
    <property type="entry name" value="SENSOR HISTIDINE KINASE"/>
    <property type="match status" value="1"/>
</dbReference>
<dbReference type="InterPro" id="IPR004358">
    <property type="entry name" value="Sig_transdc_His_kin-like_C"/>
</dbReference>
<gene>
    <name evidence="7" type="ORF">BH720_20705</name>
</gene>
<dbReference type="AlphaFoldDB" id="A0A1E5QF10"/>
<dbReference type="SUPFAM" id="SSF55874">
    <property type="entry name" value="ATPase domain of HSP90 chaperone/DNA topoisomerase II/histidine kinase"/>
    <property type="match status" value="1"/>
</dbReference>
<name>A0A1E5QF10_9CYAN</name>
<dbReference type="InterPro" id="IPR003018">
    <property type="entry name" value="GAF"/>
</dbReference>
<comment type="caution">
    <text evidence="7">The sequence shown here is derived from an EMBL/GenBank/DDBJ whole genome shotgun (WGS) entry which is preliminary data.</text>
</comment>
<dbReference type="SUPFAM" id="SSF55781">
    <property type="entry name" value="GAF domain-like"/>
    <property type="match status" value="2"/>
</dbReference>
<keyword evidence="4" id="KW-0808">Transferase</keyword>
<dbReference type="Gene3D" id="3.30.450.40">
    <property type="match status" value="2"/>
</dbReference>
<evidence type="ECO:0000256" key="5">
    <source>
        <dbReference type="ARBA" id="ARBA00023012"/>
    </source>
</evidence>
<evidence type="ECO:0000313" key="7">
    <source>
        <dbReference type="EMBL" id="OEJ73265.1"/>
    </source>
</evidence>
<dbReference type="Pfam" id="PF02518">
    <property type="entry name" value="HATPase_c"/>
    <property type="match status" value="1"/>
</dbReference>
<dbReference type="InterPro" id="IPR036890">
    <property type="entry name" value="HATPase_C_sf"/>
</dbReference>